<dbReference type="PROSITE" id="PS50989">
    <property type="entry name" value="COA_CT_CTER"/>
    <property type="match status" value="1"/>
</dbReference>
<dbReference type="RefSeq" id="WP_292371569.1">
    <property type="nucleotide sequence ID" value="NZ_JBEPLM010000001.1"/>
</dbReference>
<evidence type="ECO:0000313" key="3">
    <source>
        <dbReference type="EMBL" id="MET3591140.1"/>
    </source>
</evidence>
<dbReference type="GO" id="GO:0004485">
    <property type="term" value="F:methylcrotonoyl-CoA carboxylase activity"/>
    <property type="evidence" value="ECO:0007669"/>
    <property type="project" value="UniProtKB-EC"/>
</dbReference>
<dbReference type="SUPFAM" id="SSF52096">
    <property type="entry name" value="ClpP/crotonase"/>
    <property type="match status" value="2"/>
</dbReference>
<dbReference type="InterPro" id="IPR045190">
    <property type="entry name" value="MCCB/AccD1-like"/>
</dbReference>
<protein>
    <submittedName>
        <fullName evidence="3">3-methylcrotonyl-CoA carboxylase beta subunit</fullName>
        <ecNumber evidence="3">6.4.1.4</ecNumber>
    </submittedName>
</protein>
<dbReference type="PROSITE" id="PS50980">
    <property type="entry name" value="COA_CT_NTER"/>
    <property type="match status" value="1"/>
</dbReference>
<dbReference type="Proteomes" id="UP001549036">
    <property type="component" value="Unassembled WGS sequence"/>
</dbReference>
<organism evidence="3 4">
    <name type="scientific">Mesorhizobium shonense</name>
    <dbReference type="NCBI Taxonomy" id="1209948"/>
    <lineage>
        <taxon>Bacteria</taxon>
        <taxon>Pseudomonadati</taxon>
        <taxon>Pseudomonadota</taxon>
        <taxon>Alphaproteobacteria</taxon>
        <taxon>Hyphomicrobiales</taxon>
        <taxon>Phyllobacteriaceae</taxon>
        <taxon>Mesorhizobium</taxon>
    </lineage>
</organism>
<keyword evidence="4" id="KW-1185">Reference proteome</keyword>
<accession>A0ABV2HKP6</accession>
<feature type="domain" description="CoA carboxyltransferase C-terminal" evidence="2">
    <location>
        <begin position="275"/>
        <end position="527"/>
    </location>
</feature>
<evidence type="ECO:0000259" key="2">
    <source>
        <dbReference type="PROSITE" id="PS50989"/>
    </source>
</evidence>
<name>A0ABV2HKP6_9HYPH</name>
<reference evidence="3 4" key="1">
    <citation type="submission" date="2024-06" db="EMBL/GenBank/DDBJ databases">
        <title>Genomic Encyclopedia of Type Strains, Phase IV (KMG-IV): sequencing the most valuable type-strain genomes for metagenomic binning, comparative biology and taxonomic classification.</title>
        <authorList>
            <person name="Goeker M."/>
        </authorList>
    </citation>
    <scope>NUCLEOTIDE SEQUENCE [LARGE SCALE GENOMIC DNA]</scope>
    <source>
        <strain evidence="3 4">DSM 29846</strain>
    </source>
</reference>
<dbReference type="PANTHER" id="PTHR22855:SF13">
    <property type="entry name" value="METHYLCROTONOYL-COA CARBOXYLASE BETA CHAIN, MITOCHONDRIAL"/>
    <property type="match status" value="1"/>
</dbReference>
<gene>
    <name evidence="3" type="ORF">ABID26_000519</name>
</gene>
<feature type="domain" description="CoA carboxyltransferase N-terminal" evidence="1">
    <location>
        <begin position="22"/>
        <end position="278"/>
    </location>
</feature>
<dbReference type="Pfam" id="PF01039">
    <property type="entry name" value="Carboxyl_trans"/>
    <property type="match status" value="1"/>
</dbReference>
<comment type="caution">
    <text evidence="3">The sequence shown here is derived from an EMBL/GenBank/DDBJ whole genome shotgun (WGS) entry which is preliminary data.</text>
</comment>
<dbReference type="InterPro" id="IPR029045">
    <property type="entry name" value="ClpP/crotonase-like_dom_sf"/>
</dbReference>
<sequence length="535" mass="57968">MPVLTSQISPASDTFRANAERMRALVADISEKAAGIERGGSDEARERHISRGKLLPRERLAQLLDTGSPFLEVGQFAAWSMYGEDIPSAGIITGIGRVEGTEVMVVVNDATVKGGTYYPLTVKKHLRAQEIALQNNLPCVYLVDSGGANLPNQDEVFPDREHFGRIFYNQANMSAAGIPQIACVMGSCTAGGAYVPAMSDETIMVRNQATIFLGGPPLVKAATGEDVSAEELGGADVHTRLSGVADHYAMDDEHALAICRRIIRNLNRTKAVGLNLQKPVPPLHDPHELYGIVPTDLRQPYDVREVIARLVDGSEFDEFKQNYGTTLITGFAHLHGMPVGILGNNGVLFSESALKGAHFIELCCQRGIPLIFLQNITGFMVGRKYEAGGIAKDGAKLVTAVATARVPKLTVIIGGSFGAGNYGMCGRAYSPRFLWMWPNARISVMGGEQAATVLAMVKREGIERKGGQWSAEEEAKFRKPILMKYEHEGHPLYSSARLWDDGIIDPAKTREVLALSLSAALNAGVEETKFGVFRM</sequence>
<dbReference type="EC" id="6.4.1.4" evidence="3"/>
<dbReference type="PANTHER" id="PTHR22855">
    <property type="entry name" value="ACETYL, PROPIONYL, PYRUVATE, AND GLUTACONYL CARBOXYLASE-RELATED"/>
    <property type="match status" value="1"/>
</dbReference>
<dbReference type="EMBL" id="JBEPLM010000001">
    <property type="protein sequence ID" value="MET3591140.1"/>
    <property type="molecule type" value="Genomic_DNA"/>
</dbReference>
<dbReference type="InterPro" id="IPR034733">
    <property type="entry name" value="AcCoA_carboxyl_beta"/>
</dbReference>
<evidence type="ECO:0000259" key="1">
    <source>
        <dbReference type="PROSITE" id="PS50980"/>
    </source>
</evidence>
<dbReference type="Gene3D" id="3.90.226.10">
    <property type="entry name" value="2-enoyl-CoA Hydratase, Chain A, domain 1"/>
    <property type="match status" value="2"/>
</dbReference>
<keyword evidence="3" id="KW-0436">Ligase</keyword>
<proteinExistence type="predicted"/>
<dbReference type="InterPro" id="IPR011762">
    <property type="entry name" value="COA_CT_N"/>
</dbReference>
<dbReference type="InterPro" id="IPR011763">
    <property type="entry name" value="COA_CT_C"/>
</dbReference>
<evidence type="ECO:0000313" key="4">
    <source>
        <dbReference type="Proteomes" id="UP001549036"/>
    </source>
</evidence>